<dbReference type="GO" id="GO:0034029">
    <property type="term" value="F:2-oxoglutarate carboxylase activity"/>
    <property type="evidence" value="ECO:0007669"/>
    <property type="project" value="UniProtKB-EC"/>
</dbReference>
<sequence>MAIALEEMGYDTGLDLEVLKEIADHFRPIKEDFRSKGLLNPKVMDVEPNTLLYQVPGGMLSNLLSQLKEAHQEDKYEAVLKEIPAVRKDMGYPPLVTPLSQMVGTQAVMNVVSGERYKMVPKEIKDYVKGSYGKSPAPLSEEIKQKIIGDEEPCTVRPADLIEPGMKAFKKETEAYADTTEDVLTYALFPNLAEPFLRKKKDPFYDVPIQNVTIILP</sequence>
<name>A0A645FJM8_9ZZZZ</name>
<dbReference type="GO" id="GO:0004736">
    <property type="term" value="F:pyruvate carboxylase activity"/>
    <property type="evidence" value="ECO:0007669"/>
    <property type="project" value="TreeGrafter"/>
</dbReference>
<dbReference type="Gene3D" id="3.20.20.70">
    <property type="entry name" value="Aldolase class I"/>
    <property type="match status" value="1"/>
</dbReference>
<dbReference type="PANTHER" id="PTHR43778">
    <property type="entry name" value="PYRUVATE CARBOXYLASE"/>
    <property type="match status" value="1"/>
</dbReference>
<dbReference type="AlphaFoldDB" id="A0A645FJM8"/>
<dbReference type="EC" id="6.4.1.7" evidence="2"/>
<feature type="domain" description="Carboxylase conserved" evidence="1">
    <location>
        <begin position="52"/>
        <end position="201"/>
    </location>
</feature>
<dbReference type="Pfam" id="PF02436">
    <property type="entry name" value="PYC_OADA"/>
    <property type="match status" value="1"/>
</dbReference>
<organism evidence="2">
    <name type="scientific">bioreactor metagenome</name>
    <dbReference type="NCBI Taxonomy" id="1076179"/>
    <lineage>
        <taxon>unclassified sequences</taxon>
        <taxon>metagenomes</taxon>
        <taxon>ecological metagenomes</taxon>
    </lineage>
</organism>
<proteinExistence type="predicted"/>
<dbReference type="GO" id="GO:0006094">
    <property type="term" value="P:gluconeogenesis"/>
    <property type="evidence" value="ECO:0007669"/>
    <property type="project" value="TreeGrafter"/>
</dbReference>
<accession>A0A645FJM8</accession>
<comment type="caution">
    <text evidence="2">The sequence shown here is derived from an EMBL/GenBank/DDBJ whole genome shotgun (WGS) entry which is preliminary data.</text>
</comment>
<dbReference type="GO" id="GO:0005737">
    <property type="term" value="C:cytoplasm"/>
    <property type="evidence" value="ECO:0007669"/>
    <property type="project" value="TreeGrafter"/>
</dbReference>
<evidence type="ECO:0000259" key="1">
    <source>
        <dbReference type="Pfam" id="PF02436"/>
    </source>
</evidence>
<dbReference type="PANTHER" id="PTHR43778:SF2">
    <property type="entry name" value="PYRUVATE CARBOXYLASE, MITOCHONDRIAL"/>
    <property type="match status" value="1"/>
</dbReference>
<dbReference type="SUPFAM" id="SSF89000">
    <property type="entry name" value="post-HMGL domain-like"/>
    <property type="match status" value="1"/>
</dbReference>
<protein>
    <submittedName>
        <fullName evidence="2">2-oxoglutarate carboxylase large subunit</fullName>
        <ecNumber evidence="2">6.4.1.7</ecNumber>
    </submittedName>
</protein>
<dbReference type="InterPro" id="IPR013785">
    <property type="entry name" value="Aldolase_TIM"/>
</dbReference>
<gene>
    <name evidence="2" type="primary">cfiA_22</name>
    <name evidence="2" type="ORF">SDC9_161496</name>
</gene>
<keyword evidence="2" id="KW-0436">Ligase</keyword>
<dbReference type="InterPro" id="IPR003379">
    <property type="entry name" value="Carboxylase_cons_dom"/>
</dbReference>
<dbReference type="EMBL" id="VSSQ01060761">
    <property type="protein sequence ID" value="MPN14170.1"/>
    <property type="molecule type" value="Genomic_DNA"/>
</dbReference>
<reference evidence="2" key="1">
    <citation type="submission" date="2019-08" db="EMBL/GenBank/DDBJ databases">
        <authorList>
            <person name="Kucharzyk K."/>
            <person name="Murdoch R.W."/>
            <person name="Higgins S."/>
            <person name="Loffler F."/>
        </authorList>
    </citation>
    <scope>NUCLEOTIDE SEQUENCE</scope>
</reference>
<evidence type="ECO:0000313" key="2">
    <source>
        <dbReference type="EMBL" id="MPN14170.1"/>
    </source>
</evidence>
<dbReference type="InterPro" id="IPR055268">
    <property type="entry name" value="PCB-like"/>
</dbReference>